<organism evidence="2 3">
    <name type="scientific">Paenibacillus sonchi</name>
    <dbReference type="NCBI Taxonomy" id="373687"/>
    <lineage>
        <taxon>Bacteria</taxon>
        <taxon>Bacillati</taxon>
        <taxon>Bacillota</taxon>
        <taxon>Bacilli</taxon>
        <taxon>Bacillales</taxon>
        <taxon>Paenibacillaceae</taxon>
        <taxon>Paenibacillus</taxon>
        <taxon>Paenibacillus sonchi group</taxon>
    </lineage>
</organism>
<evidence type="ECO:0000313" key="3">
    <source>
        <dbReference type="Proteomes" id="UP000595841"/>
    </source>
</evidence>
<geneLocation type="plasmid" evidence="2 3">
    <name>unnamed1</name>
</geneLocation>
<dbReference type="KEGG" id="pson:JI735_33765"/>
<sequence>MKKALLVLIMFCLTLNFTLAFSISKAEAKSPEVDLLVISTRILQHEINDAICKRYGTDWIFNPKKVCAVKGNVSIEGVLHQKNEIKNLKINFQKQNTKYKMMEISEG</sequence>
<keyword evidence="3" id="KW-1185">Reference proteome</keyword>
<protein>
    <submittedName>
        <fullName evidence="2">Uncharacterized protein</fullName>
    </submittedName>
</protein>
<dbReference type="Proteomes" id="UP000595841">
    <property type="component" value="Plasmid unnamed1"/>
</dbReference>
<dbReference type="EMBL" id="CP068596">
    <property type="protein sequence ID" value="QQZ64620.1"/>
    <property type="molecule type" value="Genomic_DNA"/>
</dbReference>
<dbReference type="RefSeq" id="WP_039835497.1">
    <property type="nucleotide sequence ID" value="NZ_CP068596.1"/>
</dbReference>
<keyword evidence="1" id="KW-0732">Signal</keyword>
<proteinExistence type="predicted"/>
<dbReference type="AlphaFoldDB" id="A0A974PIM2"/>
<reference evidence="2 3" key="1">
    <citation type="submission" date="2021-01" db="EMBL/GenBank/DDBJ databases">
        <title>Whole genome sequence of Paenibacillus sonchi LMG 24727 for comparative genomics.</title>
        <authorList>
            <person name="Lee G."/>
            <person name="Kim M.-J."/>
            <person name="Lim K."/>
            <person name="Shin J.-H."/>
        </authorList>
    </citation>
    <scope>NUCLEOTIDE SEQUENCE [LARGE SCALE GENOMIC DNA]</scope>
    <source>
        <strain evidence="2 3">LMG 24727</strain>
        <plasmid evidence="2 3">unnamed1</plasmid>
    </source>
</reference>
<name>A0A974PIM2_9BACL</name>
<gene>
    <name evidence="2" type="ORF">JI735_33765</name>
</gene>
<accession>A0A974PIM2</accession>
<feature type="chain" id="PRO_5039213155" evidence="1">
    <location>
        <begin position="21"/>
        <end position="107"/>
    </location>
</feature>
<evidence type="ECO:0000313" key="2">
    <source>
        <dbReference type="EMBL" id="QQZ64620.1"/>
    </source>
</evidence>
<feature type="signal peptide" evidence="1">
    <location>
        <begin position="1"/>
        <end position="20"/>
    </location>
</feature>
<keyword evidence="2" id="KW-0614">Plasmid</keyword>
<evidence type="ECO:0000256" key="1">
    <source>
        <dbReference type="SAM" id="SignalP"/>
    </source>
</evidence>